<protein>
    <recommendedName>
        <fullName evidence="2">DUF3592 domain-containing protein</fullName>
    </recommendedName>
</protein>
<dbReference type="Proteomes" id="UP000642070">
    <property type="component" value="Unassembled WGS sequence"/>
</dbReference>
<dbReference type="InterPro" id="IPR021994">
    <property type="entry name" value="DUF3592"/>
</dbReference>
<dbReference type="EMBL" id="BMPI01000028">
    <property type="protein sequence ID" value="GGM46183.1"/>
    <property type="molecule type" value="Genomic_DNA"/>
</dbReference>
<feature type="transmembrane region" description="Helical" evidence="1">
    <location>
        <begin position="57"/>
        <end position="76"/>
    </location>
</feature>
<proteinExistence type="predicted"/>
<keyword evidence="1" id="KW-0472">Membrane</keyword>
<reference evidence="3" key="1">
    <citation type="journal article" date="2014" name="Int. J. Syst. Evol. Microbiol.">
        <title>Complete genome sequence of Corynebacterium casei LMG S-19264T (=DSM 44701T), isolated from a smear-ripened cheese.</title>
        <authorList>
            <consortium name="US DOE Joint Genome Institute (JGI-PGF)"/>
            <person name="Walter F."/>
            <person name="Albersmeier A."/>
            <person name="Kalinowski J."/>
            <person name="Ruckert C."/>
        </authorList>
    </citation>
    <scope>NUCLEOTIDE SEQUENCE</scope>
    <source>
        <strain evidence="3">JCM 19831</strain>
    </source>
</reference>
<keyword evidence="4" id="KW-1185">Reference proteome</keyword>
<feature type="domain" description="DUF3592" evidence="2">
    <location>
        <begin position="97"/>
        <end position="157"/>
    </location>
</feature>
<reference evidence="3" key="2">
    <citation type="submission" date="2020-09" db="EMBL/GenBank/DDBJ databases">
        <authorList>
            <person name="Sun Q."/>
            <person name="Ohkuma M."/>
        </authorList>
    </citation>
    <scope>NUCLEOTIDE SEQUENCE</scope>
    <source>
        <strain evidence="3">JCM 19831</strain>
    </source>
</reference>
<name>A0A917TZL2_9ACTN</name>
<organism evidence="3 4">
    <name type="scientific">Dactylosporangium sucinum</name>
    <dbReference type="NCBI Taxonomy" id="1424081"/>
    <lineage>
        <taxon>Bacteria</taxon>
        <taxon>Bacillati</taxon>
        <taxon>Actinomycetota</taxon>
        <taxon>Actinomycetes</taxon>
        <taxon>Micromonosporales</taxon>
        <taxon>Micromonosporaceae</taxon>
        <taxon>Dactylosporangium</taxon>
    </lineage>
</organism>
<sequence length="197" mass="22287">MRYGRRHGPYRIQHLIVPVILPAMASKRGRRRLRQRLRGKRAPRLARPHVADLREPYGIVGWLAIVVLFVLGAAMLQSGIERFREHADLRAVGVPATAEILRVDRSRTGESVRVRFTTGDGAEVTADVEDPPSDIRVAEGAQIDIRYDPRNPSRAVPAGDDQAVLSRWFRTVVGAVLIVLTGWAVWRALRRPRRRDR</sequence>
<dbReference type="Pfam" id="PF12158">
    <property type="entry name" value="DUF3592"/>
    <property type="match status" value="1"/>
</dbReference>
<dbReference type="AlphaFoldDB" id="A0A917TZL2"/>
<evidence type="ECO:0000313" key="4">
    <source>
        <dbReference type="Proteomes" id="UP000642070"/>
    </source>
</evidence>
<evidence type="ECO:0000313" key="3">
    <source>
        <dbReference type="EMBL" id="GGM46183.1"/>
    </source>
</evidence>
<feature type="transmembrane region" description="Helical" evidence="1">
    <location>
        <begin position="168"/>
        <end position="189"/>
    </location>
</feature>
<accession>A0A917TZL2</accession>
<keyword evidence="1" id="KW-1133">Transmembrane helix</keyword>
<comment type="caution">
    <text evidence="3">The sequence shown here is derived from an EMBL/GenBank/DDBJ whole genome shotgun (WGS) entry which is preliminary data.</text>
</comment>
<keyword evidence="1" id="KW-0812">Transmembrane</keyword>
<evidence type="ECO:0000259" key="2">
    <source>
        <dbReference type="Pfam" id="PF12158"/>
    </source>
</evidence>
<gene>
    <name evidence="3" type="ORF">GCM10007977_054920</name>
</gene>
<evidence type="ECO:0000256" key="1">
    <source>
        <dbReference type="SAM" id="Phobius"/>
    </source>
</evidence>